<accession>A0A252AWQ6</accession>
<dbReference type="GO" id="GO:0016887">
    <property type="term" value="F:ATP hydrolysis activity"/>
    <property type="evidence" value="ECO:0007669"/>
    <property type="project" value="InterPro"/>
</dbReference>
<sequence>MAAMSDDAVACLDDVGLSHDGGQSFILRNVSLSLQKGEFVALLGPSGVGKSTLLRVFMGLSIPTEGTVTQASQSAAGAKAGQREAGKRRAQAMVFQDARLMPWRSVLRNVMFGLEGLVLSRQEKHDRAMAALRLVGLEEAADRWPRRLSGGQRQRVGVARALTVDPDLLLMDEPFGALDPITRSSLQDELLKIWQQTHKTVLFVTHDIEEALKLATRIVVLAGAPAGITGELLVGEGQKDPQSPAFKMYATRLRAMIAGEPDPGGAAYWHSAEI</sequence>
<keyword evidence="4" id="KW-0067">ATP-binding</keyword>
<evidence type="ECO:0000259" key="5">
    <source>
        <dbReference type="PROSITE" id="PS50893"/>
    </source>
</evidence>
<dbReference type="EMBL" id="JOPA01000010">
    <property type="protein sequence ID" value="OUI95203.1"/>
    <property type="molecule type" value="Genomic_DNA"/>
</dbReference>
<dbReference type="InterPro" id="IPR003593">
    <property type="entry name" value="AAA+_ATPase"/>
</dbReference>
<name>A0A252AWQ6_9PROT</name>
<dbReference type="SMART" id="SM00382">
    <property type="entry name" value="AAA"/>
    <property type="match status" value="1"/>
</dbReference>
<dbReference type="InterPro" id="IPR017871">
    <property type="entry name" value="ABC_transporter-like_CS"/>
</dbReference>
<keyword evidence="2" id="KW-0813">Transport</keyword>
<evidence type="ECO:0000256" key="4">
    <source>
        <dbReference type="ARBA" id="ARBA00022840"/>
    </source>
</evidence>
<dbReference type="RefSeq" id="WP_179194028.1">
    <property type="nucleotide sequence ID" value="NZ_JBJJWX010000008.1"/>
</dbReference>
<evidence type="ECO:0000256" key="3">
    <source>
        <dbReference type="ARBA" id="ARBA00022741"/>
    </source>
</evidence>
<proteinExistence type="inferred from homology"/>
<dbReference type="GO" id="GO:0005524">
    <property type="term" value="F:ATP binding"/>
    <property type="evidence" value="ECO:0007669"/>
    <property type="project" value="UniProtKB-KW"/>
</dbReference>
<dbReference type="PROSITE" id="PS50893">
    <property type="entry name" value="ABC_TRANSPORTER_2"/>
    <property type="match status" value="1"/>
</dbReference>
<evidence type="ECO:0000313" key="7">
    <source>
        <dbReference type="Proteomes" id="UP000194641"/>
    </source>
</evidence>
<organism evidence="6 7">
    <name type="scientific">Acetobacter indonesiensis</name>
    <dbReference type="NCBI Taxonomy" id="104101"/>
    <lineage>
        <taxon>Bacteria</taxon>
        <taxon>Pseudomonadati</taxon>
        <taxon>Pseudomonadota</taxon>
        <taxon>Alphaproteobacteria</taxon>
        <taxon>Acetobacterales</taxon>
        <taxon>Acetobacteraceae</taxon>
        <taxon>Acetobacter</taxon>
    </lineage>
</organism>
<keyword evidence="3" id="KW-0547">Nucleotide-binding</keyword>
<dbReference type="InterPro" id="IPR003439">
    <property type="entry name" value="ABC_transporter-like_ATP-bd"/>
</dbReference>
<evidence type="ECO:0000256" key="1">
    <source>
        <dbReference type="ARBA" id="ARBA00005417"/>
    </source>
</evidence>
<dbReference type="PANTHER" id="PTHR42788">
    <property type="entry name" value="TAURINE IMPORT ATP-BINDING PROTEIN-RELATED"/>
    <property type="match status" value="1"/>
</dbReference>
<gene>
    <name evidence="6" type="ORF">HK17_00955</name>
</gene>
<dbReference type="PROSITE" id="PS00211">
    <property type="entry name" value="ABC_TRANSPORTER_1"/>
    <property type="match status" value="1"/>
</dbReference>
<dbReference type="Pfam" id="PF00005">
    <property type="entry name" value="ABC_tran"/>
    <property type="match status" value="1"/>
</dbReference>
<evidence type="ECO:0000313" key="6">
    <source>
        <dbReference type="EMBL" id="OUI95203.1"/>
    </source>
</evidence>
<dbReference type="InterPro" id="IPR050166">
    <property type="entry name" value="ABC_transporter_ATP-bind"/>
</dbReference>
<feature type="domain" description="ABC transporter" evidence="5">
    <location>
        <begin position="10"/>
        <end position="248"/>
    </location>
</feature>
<dbReference type="SUPFAM" id="SSF52540">
    <property type="entry name" value="P-loop containing nucleoside triphosphate hydrolases"/>
    <property type="match status" value="1"/>
</dbReference>
<dbReference type="InterPro" id="IPR027417">
    <property type="entry name" value="P-loop_NTPase"/>
</dbReference>
<comment type="caution">
    <text evidence="6">The sequence shown here is derived from an EMBL/GenBank/DDBJ whole genome shotgun (WGS) entry which is preliminary data.</text>
</comment>
<reference evidence="7" key="1">
    <citation type="submission" date="2014-06" db="EMBL/GenBank/DDBJ databases">
        <authorList>
            <person name="Winans N.J."/>
            <person name="Newell P.D."/>
            <person name="Douglas A.E."/>
        </authorList>
    </citation>
    <scope>NUCLEOTIDE SEQUENCE [LARGE SCALE GENOMIC DNA]</scope>
</reference>
<dbReference type="AlphaFoldDB" id="A0A252AWQ6"/>
<protein>
    <submittedName>
        <fullName evidence="6">ABC transporter</fullName>
    </submittedName>
</protein>
<comment type="similarity">
    <text evidence="1">Belongs to the ABC transporter superfamily.</text>
</comment>
<dbReference type="Proteomes" id="UP000194641">
    <property type="component" value="Unassembled WGS sequence"/>
</dbReference>
<dbReference type="PANTHER" id="PTHR42788:SF13">
    <property type="entry name" value="ALIPHATIC SULFONATES IMPORT ATP-BINDING PROTEIN SSUB"/>
    <property type="match status" value="1"/>
</dbReference>
<evidence type="ECO:0000256" key="2">
    <source>
        <dbReference type="ARBA" id="ARBA00022448"/>
    </source>
</evidence>
<dbReference type="CDD" id="cd03293">
    <property type="entry name" value="ABC_NrtD_SsuB_transporters"/>
    <property type="match status" value="1"/>
</dbReference>
<dbReference type="Gene3D" id="3.40.50.300">
    <property type="entry name" value="P-loop containing nucleotide triphosphate hydrolases"/>
    <property type="match status" value="1"/>
</dbReference>